<proteinExistence type="predicted"/>
<evidence type="ECO:0000313" key="2">
    <source>
        <dbReference type="Proteomes" id="UP001057402"/>
    </source>
</evidence>
<organism evidence="1 2">
    <name type="scientific">Melastoma candidum</name>
    <dbReference type="NCBI Taxonomy" id="119954"/>
    <lineage>
        <taxon>Eukaryota</taxon>
        <taxon>Viridiplantae</taxon>
        <taxon>Streptophyta</taxon>
        <taxon>Embryophyta</taxon>
        <taxon>Tracheophyta</taxon>
        <taxon>Spermatophyta</taxon>
        <taxon>Magnoliopsida</taxon>
        <taxon>eudicotyledons</taxon>
        <taxon>Gunneridae</taxon>
        <taxon>Pentapetalae</taxon>
        <taxon>rosids</taxon>
        <taxon>malvids</taxon>
        <taxon>Myrtales</taxon>
        <taxon>Melastomataceae</taxon>
        <taxon>Melastomatoideae</taxon>
        <taxon>Melastomateae</taxon>
        <taxon>Melastoma</taxon>
    </lineage>
</organism>
<name>A0ACB9MBM4_9MYRT</name>
<dbReference type="EMBL" id="CM042889">
    <property type="protein sequence ID" value="KAI4321703.1"/>
    <property type="molecule type" value="Genomic_DNA"/>
</dbReference>
<sequence>MGGCFSRLEPEDPYPTAKVVSASGDLHEYPIPVTVSQVLLSERDFPTSVPGPSSSPSPSPVPSSASTGYFVCNSDGFYYEERIPALPHEEELVGNQIYFVLPVSKLEGRITATEMAALAVKASLALRKAEEKGGGGGRRRRARKASIRISPVVEVCEGVSYNEGVIMNGGYYGNERNGEGRRSGDGGVLRSVSFRKMQRVVSLKGAKAVVRPYRTRLSTIHEGTVI</sequence>
<comment type="caution">
    <text evidence="1">The sequence shown here is derived from an EMBL/GenBank/DDBJ whole genome shotgun (WGS) entry which is preliminary data.</text>
</comment>
<dbReference type="Proteomes" id="UP001057402">
    <property type="component" value="Chromosome 10"/>
</dbReference>
<keyword evidence="2" id="KW-1185">Reference proteome</keyword>
<reference evidence="2" key="1">
    <citation type="journal article" date="2023" name="Front. Plant Sci.">
        <title>Chromosomal-level genome assembly of Melastoma candidum provides insights into trichome evolution.</title>
        <authorList>
            <person name="Zhong Y."/>
            <person name="Wu W."/>
            <person name="Sun C."/>
            <person name="Zou P."/>
            <person name="Liu Y."/>
            <person name="Dai S."/>
            <person name="Zhou R."/>
        </authorList>
    </citation>
    <scope>NUCLEOTIDE SEQUENCE [LARGE SCALE GENOMIC DNA]</scope>
</reference>
<protein>
    <submittedName>
        <fullName evidence="1">Uncharacterized protein</fullName>
    </submittedName>
</protein>
<evidence type="ECO:0000313" key="1">
    <source>
        <dbReference type="EMBL" id="KAI4321703.1"/>
    </source>
</evidence>
<accession>A0ACB9MBM4</accession>
<gene>
    <name evidence="1" type="ORF">MLD38_035053</name>
</gene>